<accession>A0ABV9LTZ0</accession>
<dbReference type="Pfam" id="PF13489">
    <property type="entry name" value="Methyltransf_23"/>
    <property type="match status" value="1"/>
</dbReference>
<keyword evidence="4 5" id="KW-0949">S-adenosyl-L-methionine</keyword>
<evidence type="ECO:0000313" key="6">
    <source>
        <dbReference type="EMBL" id="MFC4699320.1"/>
    </source>
</evidence>
<dbReference type="PANTHER" id="PTHR43464:SF19">
    <property type="entry name" value="UBIQUINONE BIOSYNTHESIS O-METHYLTRANSFERASE, MITOCHONDRIAL"/>
    <property type="match status" value="1"/>
</dbReference>
<feature type="binding site" evidence="5">
    <location>
        <position position="77"/>
    </location>
    <ligand>
        <name>S-adenosyl-L-methionine</name>
        <dbReference type="ChEBI" id="CHEBI:59789"/>
    </ligand>
</feature>
<evidence type="ECO:0000256" key="4">
    <source>
        <dbReference type="ARBA" id="ARBA00022691"/>
    </source>
</evidence>
<evidence type="ECO:0000256" key="3">
    <source>
        <dbReference type="ARBA" id="ARBA00022688"/>
    </source>
</evidence>
<evidence type="ECO:0000256" key="2">
    <source>
        <dbReference type="ARBA" id="ARBA00022679"/>
    </source>
</evidence>
<dbReference type="NCBIfam" id="TIGR01983">
    <property type="entry name" value="UbiG"/>
    <property type="match status" value="1"/>
</dbReference>
<evidence type="ECO:0000256" key="5">
    <source>
        <dbReference type="HAMAP-Rule" id="MF_00472"/>
    </source>
</evidence>
<feature type="binding site" evidence="5">
    <location>
        <position position="121"/>
    </location>
    <ligand>
        <name>S-adenosyl-L-methionine</name>
        <dbReference type="ChEBI" id="CHEBI:59789"/>
    </ligand>
</feature>
<evidence type="ECO:0000313" key="7">
    <source>
        <dbReference type="Proteomes" id="UP001595897"/>
    </source>
</evidence>
<keyword evidence="2 5" id="KW-0808">Transferase</keyword>
<keyword evidence="7" id="KW-1185">Reference proteome</keyword>
<dbReference type="EMBL" id="JBHSGU010000002">
    <property type="protein sequence ID" value="MFC4699320.1"/>
    <property type="molecule type" value="Genomic_DNA"/>
</dbReference>
<keyword evidence="1 5" id="KW-0489">Methyltransferase</keyword>
<dbReference type="EC" id="2.1.1.222" evidence="5"/>
<comment type="catalytic activity">
    <reaction evidence="5">
        <text>a 3-(all-trans-polyprenyl)benzene-1,2-diol + S-adenosyl-L-methionine = a 2-methoxy-6-(all-trans-polyprenyl)phenol + S-adenosyl-L-homocysteine + H(+)</text>
        <dbReference type="Rhea" id="RHEA:31411"/>
        <dbReference type="Rhea" id="RHEA-COMP:9550"/>
        <dbReference type="Rhea" id="RHEA-COMP:9551"/>
        <dbReference type="ChEBI" id="CHEBI:15378"/>
        <dbReference type="ChEBI" id="CHEBI:57856"/>
        <dbReference type="ChEBI" id="CHEBI:59789"/>
        <dbReference type="ChEBI" id="CHEBI:62729"/>
        <dbReference type="ChEBI" id="CHEBI:62731"/>
        <dbReference type="EC" id="2.1.1.222"/>
    </reaction>
</comment>
<gene>
    <name evidence="5 6" type="primary">ubiG</name>
    <name evidence="6" type="ORF">ACFO4O_03995</name>
</gene>
<proteinExistence type="inferred from homology"/>
<dbReference type="EC" id="2.1.1.64" evidence="5"/>
<name>A0ABV9LTZ0_9ALTE</name>
<organism evidence="6 7">
    <name type="scientific">Glaciecola siphonariae</name>
    <dbReference type="NCBI Taxonomy" id="521012"/>
    <lineage>
        <taxon>Bacteria</taxon>
        <taxon>Pseudomonadati</taxon>
        <taxon>Pseudomonadota</taxon>
        <taxon>Gammaproteobacteria</taxon>
        <taxon>Alteromonadales</taxon>
        <taxon>Alteromonadaceae</taxon>
        <taxon>Glaciecola</taxon>
    </lineage>
</organism>
<dbReference type="RefSeq" id="WP_382406069.1">
    <property type="nucleotide sequence ID" value="NZ_JBHSGU010000002.1"/>
</dbReference>
<reference evidence="7" key="1">
    <citation type="journal article" date="2019" name="Int. J. Syst. Evol. Microbiol.">
        <title>The Global Catalogue of Microorganisms (GCM) 10K type strain sequencing project: providing services to taxonomists for standard genome sequencing and annotation.</title>
        <authorList>
            <consortium name="The Broad Institute Genomics Platform"/>
            <consortium name="The Broad Institute Genome Sequencing Center for Infectious Disease"/>
            <person name="Wu L."/>
            <person name="Ma J."/>
        </authorList>
    </citation>
    <scope>NUCLEOTIDE SEQUENCE [LARGE SCALE GENOMIC DNA]</scope>
    <source>
        <strain evidence="7">KACC 12507</strain>
    </source>
</reference>
<dbReference type="SUPFAM" id="SSF53335">
    <property type="entry name" value="S-adenosyl-L-methionine-dependent methyltransferases"/>
    <property type="match status" value="1"/>
</dbReference>
<dbReference type="HAMAP" id="MF_00472">
    <property type="entry name" value="UbiG"/>
    <property type="match status" value="1"/>
</dbReference>
<feature type="binding site" evidence="5">
    <location>
        <position position="36"/>
    </location>
    <ligand>
        <name>S-adenosyl-L-methionine</name>
        <dbReference type="ChEBI" id="CHEBI:59789"/>
    </ligand>
</feature>
<dbReference type="Proteomes" id="UP001595897">
    <property type="component" value="Unassembled WGS sequence"/>
</dbReference>
<dbReference type="GO" id="GO:0102208">
    <property type="term" value="F:2-polyprenyl-6-hydroxyphenol methylase activity"/>
    <property type="evidence" value="ECO:0007669"/>
    <property type="project" value="UniProtKB-EC"/>
</dbReference>
<comment type="caution">
    <text evidence="6">The sequence shown here is derived from an EMBL/GenBank/DDBJ whole genome shotgun (WGS) entry which is preliminary data.</text>
</comment>
<dbReference type="GO" id="GO:0061542">
    <property type="term" value="F:3-demethylubiquinol 3-O-methyltransferase activity"/>
    <property type="evidence" value="ECO:0007669"/>
    <property type="project" value="UniProtKB-EC"/>
</dbReference>
<dbReference type="CDD" id="cd02440">
    <property type="entry name" value="AdoMet_MTases"/>
    <property type="match status" value="1"/>
</dbReference>
<dbReference type="InterPro" id="IPR029063">
    <property type="entry name" value="SAM-dependent_MTases_sf"/>
</dbReference>
<dbReference type="PANTHER" id="PTHR43464">
    <property type="entry name" value="METHYLTRANSFERASE"/>
    <property type="match status" value="1"/>
</dbReference>
<comment type="pathway">
    <text evidence="5">Cofactor biosynthesis; ubiquinone biosynthesis.</text>
</comment>
<comment type="function">
    <text evidence="5">O-methyltransferase that catalyzes the 2 O-methylation steps in the ubiquinone biosynthetic pathway.</text>
</comment>
<comment type="catalytic activity">
    <reaction evidence="5">
        <text>a 3-demethylubiquinol + S-adenosyl-L-methionine = a ubiquinol + S-adenosyl-L-homocysteine + H(+)</text>
        <dbReference type="Rhea" id="RHEA:44380"/>
        <dbReference type="Rhea" id="RHEA-COMP:9566"/>
        <dbReference type="Rhea" id="RHEA-COMP:10914"/>
        <dbReference type="ChEBI" id="CHEBI:15378"/>
        <dbReference type="ChEBI" id="CHEBI:17976"/>
        <dbReference type="ChEBI" id="CHEBI:57856"/>
        <dbReference type="ChEBI" id="CHEBI:59789"/>
        <dbReference type="ChEBI" id="CHEBI:84422"/>
        <dbReference type="EC" id="2.1.1.64"/>
    </reaction>
</comment>
<sequence length="239" mass="26837">MSNIDAQELSKFADLASHWWDRNGEFKSLHDINPLRVEYIENACEGLFDKTVLDVGCGGGILSEALAERGAKVTGIDMVQASLDVAQLHRLESELNIDYHLTTAEDWAQQKARQYDLICCLEMLEHVPDPEAIVRACSEMVKPGGTVVFSTLNRNMKSYLMAIVAAEFVFRMVPKGTHDHSKFIQPAELIPMIERSGLQAKEMTGLHFQPLLQKYYLSDKNVDVNYFVVCAAPELSTQK</sequence>
<dbReference type="Gene3D" id="3.40.50.150">
    <property type="entry name" value="Vaccinia Virus protein VP39"/>
    <property type="match status" value="1"/>
</dbReference>
<dbReference type="InterPro" id="IPR010233">
    <property type="entry name" value="UbiG_MeTrfase"/>
</dbReference>
<feature type="binding site" evidence="5">
    <location>
        <position position="56"/>
    </location>
    <ligand>
        <name>S-adenosyl-L-methionine</name>
        <dbReference type="ChEBI" id="CHEBI:59789"/>
    </ligand>
</feature>
<dbReference type="GO" id="GO:0032259">
    <property type="term" value="P:methylation"/>
    <property type="evidence" value="ECO:0007669"/>
    <property type="project" value="UniProtKB-KW"/>
</dbReference>
<keyword evidence="3 5" id="KW-0831">Ubiquinone biosynthesis</keyword>
<protein>
    <recommendedName>
        <fullName evidence="5">Ubiquinone biosynthesis O-methyltransferase</fullName>
    </recommendedName>
    <alternativeName>
        <fullName evidence="5">2-polyprenyl-6-hydroxyphenol methylase</fullName>
        <ecNumber evidence="5">2.1.1.222</ecNumber>
    </alternativeName>
    <alternativeName>
        <fullName evidence="5">3-demethylubiquinone 3-O-methyltransferase</fullName>
        <ecNumber evidence="5">2.1.1.64</ecNumber>
    </alternativeName>
</protein>
<evidence type="ECO:0000256" key="1">
    <source>
        <dbReference type="ARBA" id="ARBA00022603"/>
    </source>
</evidence>
<comment type="similarity">
    <text evidence="5">Belongs to the methyltransferase superfamily. UbiG/COQ3 family.</text>
</comment>